<sequence length="405" mass="45526">MAPFPSEIIQPTKIDHPGFAPLSHPNPFVDNNSPSSSSTSESLDSSYFIPLRIHTCEPSAGDIISNAIRYTIECCSTPNSNARKAALKRHTNPSGNLYAMMFSSSEKDRLCVAVMLVEFLCILDDVMEELAYEQAIREHEILCQALKTPSCDGLRELQELETTDVICEEANVHCEARSDCLDGMKKFLIEIRESILSLSGGRQCEILLTGLETTLRLRECAPATFATLREYIPYRLINLDLDFVCLLLRWSMNFSTSIDLPSFSSSFAVDLGVEDHGLYSTLTSFQLKIGVIAGLGNDYYSWDREKKHYSGCSDRLMNAVPVLMREHSIEEDEAKEVLKEVIVDQASSVEELMEQLGVGGGDGKREEPIYGRMQKPELRRYLEALEYLAGGYVYWCSTCPRYRII</sequence>
<dbReference type="AlphaFoldDB" id="A0A8H5FRB8"/>
<feature type="region of interest" description="Disordered" evidence="1">
    <location>
        <begin position="1"/>
        <end position="41"/>
    </location>
</feature>
<name>A0A8H5FRB8_9AGAR</name>
<comment type="caution">
    <text evidence="2">The sequence shown here is derived from an EMBL/GenBank/DDBJ whole genome shotgun (WGS) entry which is preliminary data.</text>
</comment>
<dbReference type="InterPro" id="IPR008949">
    <property type="entry name" value="Isoprenoid_synthase_dom_sf"/>
</dbReference>
<dbReference type="OrthoDB" id="3349471at2759"/>
<dbReference type="EMBL" id="JAACJM010000107">
    <property type="protein sequence ID" value="KAF5345942.1"/>
    <property type="molecule type" value="Genomic_DNA"/>
</dbReference>
<proteinExistence type="predicted"/>
<keyword evidence="3" id="KW-1185">Reference proteome</keyword>
<dbReference type="Pfam" id="PF19086">
    <property type="entry name" value="Terpene_syn_C_2"/>
    <property type="match status" value="1"/>
</dbReference>
<evidence type="ECO:0000313" key="3">
    <source>
        <dbReference type="Proteomes" id="UP000559256"/>
    </source>
</evidence>
<evidence type="ECO:0008006" key="4">
    <source>
        <dbReference type="Google" id="ProtNLM"/>
    </source>
</evidence>
<accession>A0A8H5FRB8</accession>
<organism evidence="2 3">
    <name type="scientific">Tetrapyrgos nigripes</name>
    <dbReference type="NCBI Taxonomy" id="182062"/>
    <lineage>
        <taxon>Eukaryota</taxon>
        <taxon>Fungi</taxon>
        <taxon>Dikarya</taxon>
        <taxon>Basidiomycota</taxon>
        <taxon>Agaricomycotina</taxon>
        <taxon>Agaricomycetes</taxon>
        <taxon>Agaricomycetidae</taxon>
        <taxon>Agaricales</taxon>
        <taxon>Marasmiineae</taxon>
        <taxon>Marasmiaceae</taxon>
        <taxon>Tetrapyrgos</taxon>
    </lineage>
</organism>
<dbReference type="Gene3D" id="1.10.600.10">
    <property type="entry name" value="Farnesyl Diphosphate Synthase"/>
    <property type="match status" value="1"/>
</dbReference>
<dbReference type="Proteomes" id="UP000559256">
    <property type="component" value="Unassembled WGS sequence"/>
</dbReference>
<gene>
    <name evidence="2" type="ORF">D9758_011430</name>
</gene>
<reference evidence="2 3" key="1">
    <citation type="journal article" date="2020" name="ISME J.">
        <title>Uncovering the hidden diversity of litter-decomposition mechanisms in mushroom-forming fungi.</title>
        <authorList>
            <person name="Floudas D."/>
            <person name="Bentzer J."/>
            <person name="Ahren D."/>
            <person name="Johansson T."/>
            <person name="Persson P."/>
            <person name="Tunlid A."/>
        </authorList>
    </citation>
    <scope>NUCLEOTIDE SEQUENCE [LARGE SCALE GENOMIC DNA]</scope>
    <source>
        <strain evidence="2 3">CBS 291.85</strain>
    </source>
</reference>
<dbReference type="SUPFAM" id="SSF48576">
    <property type="entry name" value="Terpenoid synthases"/>
    <property type="match status" value="1"/>
</dbReference>
<protein>
    <recommendedName>
        <fullName evidence="4">Terpenoid synthase</fullName>
    </recommendedName>
</protein>
<evidence type="ECO:0000256" key="1">
    <source>
        <dbReference type="SAM" id="MobiDB-lite"/>
    </source>
</evidence>
<evidence type="ECO:0000313" key="2">
    <source>
        <dbReference type="EMBL" id="KAF5345942.1"/>
    </source>
</evidence>